<feature type="domain" description="SseB protein N-terminal" evidence="2">
    <location>
        <begin position="32"/>
        <end position="146"/>
    </location>
</feature>
<comment type="caution">
    <text evidence="3">The sequence shown here is derived from an EMBL/GenBank/DDBJ whole genome shotgun (WGS) entry which is preliminary data.</text>
</comment>
<dbReference type="Pfam" id="PF07179">
    <property type="entry name" value="SseB"/>
    <property type="match status" value="1"/>
</dbReference>
<sequence>MSHDADSAGLPWAGREVTGTGFETDDGTADPALRAALAHDERTWMAALAHARVLVPVVATEEGRDEDGVDKAASMATVIVQGPQGERALPVFTGLDSLASWSSAARPSPVLAPVAARAAISEECDVLVVDPGSGTEVVVRPSMLWALAQHQDWQPAHTDPFVAQKVKGAVRDLEPVVDVALEDGSDVGAGVLRVVIALTPGLTQDDIRQIATTIGERLATDGEVRARIDGLTFALRAATTPAAE</sequence>
<dbReference type="RefSeq" id="WP_377822258.1">
    <property type="nucleotide sequence ID" value="NZ_JBHSWJ010000002.1"/>
</dbReference>
<gene>
    <name evidence="3" type="ORF">ACFQBT_09585</name>
</gene>
<evidence type="ECO:0000259" key="2">
    <source>
        <dbReference type="Pfam" id="PF07179"/>
    </source>
</evidence>
<dbReference type="InterPro" id="IPR009839">
    <property type="entry name" value="SseB_N"/>
</dbReference>
<feature type="region of interest" description="Disordered" evidence="1">
    <location>
        <begin position="1"/>
        <end position="27"/>
    </location>
</feature>
<name>A0ABW2ATP8_9MICO</name>
<proteinExistence type="predicted"/>
<protein>
    <submittedName>
        <fullName evidence="3">SseB family protein</fullName>
    </submittedName>
</protein>
<reference evidence="4" key="1">
    <citation type="journal article" date="2019" name="Int. J. Syst. Evol. Microbiol.">
        <title>The Global Catalogue of Microorganisms (GCM) 10K type strain sequencing project: providing services to taxonomists for standard genome sequencing and annotation.</title>
        <authorList>
            <consortium name="The Broad Institute Genomics Platform"/>
            <consortium name="The Broad Institute Genome Sequencing Center for Infectious Disease"/>
            <person name="Wu L."/>
            <person name="Ma J."/>
        </authorList>
    </citation>
    <scope>NUCLEOTIDE SEQUENCE [LARGE SCALE GENOMIC DNA]</scope>
    <source>
        <strain evidence="4">NBRC 106593</strain>
    </source>
</reference>
<evidence type="ECO:0000313" key="4">
    <source>
        <dbReference type="Proteomes" id="UP001596356"/>
    </source>
</evidence>
<dbReference type="Proteomes" id="UP001596356">
    <property type="component" value="Unassembled WGS sequence"/>
</dbReference>
<evidence type="ECO:0000256" key="1">
    <source>
        <dbReference type="SAM" id="MobiDB-lite"/>
    </source>
</evidence>
<evidence type="ECO:0000313" key="3">
    <source>
        <dbReference type="EMBL" id="MFC6714049.1"/>
    </source>
</evidence>
<dbReference type="EMBL" id="JBHSWJ010000002">
    <property type="protein sequence ID" value="MFC6714049.1"/>
    <property type="molecule type" value="Genomic_DNA"/>
</dbReference>
<organism evidence="3 4">
    <name type="scientific">Branchiibius cervicis</name>
    <dbReference type="NCBI Taxonomy" id="908252"/>
    <lineage>
        <taxon>Bacteria</taxon>
        <taxon>Bacillati</taxon>
        <taxon>Actinomycetota</taxon>
        <taxon>Actinomycetes</taxon>
        <taxon>Micrococcales</taxon>
        <taxon>Dermacoccaceae</taxon>
        <taxon>Branchiibius</taxon>
    </lineage>
</organism>
<accession>A0ABW2ATP8</accession>
<keyword evidence="4" id="KW-1185">Reference proteome</keyword>